<reference evidence="1" key="1">
    <citation type="submission" date="2022-08" db="EMBL/GenBank/DDBJ databases">
        <title>Genome Sequence of Lecanicillium fungicola.</title>
        <authorList>
            <person name="Buettner E."/>
        </authorList>
    </citation>
    <scope>NUCLEOTIDE SEQUENCE</scope>
    <source>
        <strain evidence="1">Babe33</strain>
    </source>
</reference>
<accession>A0ACC1NJJ0</accession>
<keyword evidence="2" id="KW-1185">Reference proteome</keyword>
<comment type="caution">
    <text evidence="1">The sequence shown here is derived from an EMBL/GenBank/DDBJ whole genome shotgun (WGS) entry which is preliminary data.</text>
</comment>
<name>A0ACC1NJJ0_9HYPO</name>
<protein>
    <submittedName>
        <fullName evidence="1">Uncharacterized protein</fullName>
    </submittedName>
</protein>
<proteinExistence type="predicted"/>
<evidence type="ECO:0000313" key="1">
    <source>
        <dbReference type="EMBL" id="KAJ2979228.1"/>
    </source>
</evidence>
<dbReference type="Proteomes" id="UP001143910">
    <property type="component" value="Unassembled WGS sequence"/>
</dbReference>
<organism evidence="1 2">
    <name type="scientific">Zarea fungicola</name>
    <dbReference type="NCBI Taxonomy" id="93591"/>
    <lineage>
        <taxon>Eukaryota</taxon>
        <taxon>Fungi</taxon>
        <taxon>Dikarya</taxon>
        <taxon>Ascomycota</taxon>
        <taxon>Pezizomycotina</taxon>
        <taxon>Sordariomycetes</taxon>
        <taxon>Hypocreomycetidae</taxon>
        <taxon>Hypocreales</taxon>
        <taxon>Cordycipitaceae</taxon>
        <taxon>Zarea</taxon>
    </lineage>
</organism>
<gene>
    <name evidence="1" type="ORF">NQ176_g3379</name>
</gene>
<evidence type="ECO:0000313" key="2">
    <source>
        <dbReference type="Proteomes" id="UP001143910"/>
    </source>
</evidence>
<dbReference type="EMBL" id="JANJQO010000302">
    <property type="protein sequence ID" value="KAJ2979228.1"/>
    <property type="molecule type" value="Genomic_DNA"/>
</dbReference>
<sequence>MAEKTEVSEKAPIEQVDTIDSTAIGQVEEGDSNKKVKYVQGSERWAQASAVSPPSPWTRNNIFIYLMCIAPFLCGTMSGYDSSIMGSFLVESSFQNVFGAGVNGFAAGYITAIYQIAGIVAIPFISFFIDRFGRRSGVFWGSFISVAGAIIQATSDRTGSLGQFLTGRFLLAFLGGPFSLGEPNSDVVIAIANPDVVVVQSTATALQWY</sequence>